<dbReference type="EC" id="2.7.7.1" evidence="7"/>
<evidence type="ECO:0000313" key="11">
    <source>
        <dbReference type="Proteomes" id="UP000070412"/>
    </source>
</evidence>
<dbReference type="GO" id="GO:0004515">
    <property type="term" value="F:nicotinate-nucleotide adenylyltransferase activity"/>
    <property type="evidence" value="ECO:0007669"/>
    <property type="project" value="UniProtKB-EC"/>
</dbReference>
<dbReference type="InterPro" id="IPR004821">
    <property type="entry name" value="Cyt_trans-like"/>
</dbReference>
<dbReference type="FunFam" id="3.40.50.620:FF:000181">
    <property type="entry name" value="Nicotinamide/nicotinic acid mononucleotide adenylyltransferase 3"/>
    <property type="match status" value="1"/>
</dbReference>
<evidence type="ECO:0000313" key="10">
    <source>
        <dbReference type="EnsemblMetazoa" id="KAF7491067.1"/>
    </source>
</evidence>
<evidence type="ECO:0000259" key="8">
    <source>
        <dbReference type="Pfam" id="PF01467"/>
    </source>
</evidence>
<organism evidence="9">
    <name type="scientific">Sarcoptes scabiei</name>
    <name type="common">Itch mite</name>
    <name type="synonym">Acarus scabiei</name>
    <dbReference type="NCBI Taxonomy" id="52283"/>
    <lineage>
        <taxon>Eukaryota</taxon>
        <taxon>Metazoa</taxon>
        <taxon>Ecdysozoa</taxon>
        <taxon>Arthropoda</taxon>
        <taxon>Chelicerata</taxon>
        <taxon>Arachnida</taxon>
        <taxon>Acari</taxon>
        <taxon>Acariformes</taxon>
        <taxon>Sarcoptiformes</taxon>
        <taxon>Astigmata</taxon>
        <taxon>Psoroptidia</taxon>
        <taxon>Sarcoptoidea</taxon>
        <taxon>Sarcoptidae</taxon>
        <taxon>Sarcoptinae</taxon>
        <taxon>Sarcoptes</taxon>
    </lineage>
</organism>
<reference evidence="11" key="1">
    <citation type="journal article" date="2020" name="PLoS Negl. Trop. Dis.">
        <title>High-quality nuclear genome for Sarcoptes scabiei-A critical resource for a neglected parasite.</title>
        <authorList>
            <person name="Korhonen P.K."/>
            <person name="Gasser R.B."/>
            <person name="Ma G."/>
            <person name="Wang T."/>
            <person name="Stroehlein A.J."/>
            <person name="Young N.D."/>
            <person name="Ang C.S."/>
            <person name="Fernando D.D."/>
            <person name="Lu H.C."/>
            <person name="Taylor S."/>
            <person name="Reynolds S.L."/>
            <person name="Mofiz E."/>
            <person name="Najaraj S.H."/>
            <person name="Gowda H."/>
            <person name="Madugundu A."/>
            <person name="Renuse S."/>
            <person name="Holt D."/>
            <person name="Pandey A."/>
            <person name="Papenfuss A.T."/>
            <person name="Fischer K."/>
        </authorList>
    </citation>
    <scope>NUCLEOTIDE SEQUENCE [LARGE SCALE GENOMIC DNA]</scope>
</reference>
<dbReference type="EMBL" id="WVUK01000062">
    <property type="protein sequence ID" value="KAF7491067.1"/>
    <property type="molecule type" value="Genomic_DNA"/>
</dbReference>
<reference evidence="10" key="3">
    <citation type="submission" date="2022-06" db="UniProtKB">
        <authorList>
            <consortium name="EnsemblMetazoa"/>
        </authorList>
    </citation>
    <scope>IDENTIFICATION</scope>
</reference>
<dbReference type="GO" id="GO:0009435">
    <property type="term" value="P:NAD+ biosynthetic process"/>
    <property type="evidence" value="ECO:0007669"/>
    <property type="project" value="UniProtKB-UniPathway"/>
</dbReference>
<dbReference type="InterPro" id="IPR014729">
    <property type="entry name" value="Rossmann-like_a/b/a_fold"/>
</dbReference>
<sequence>MSRLEKIIILGCGSYNPLTYMHLRMFEIARDYLNHHGNYEVISGIISPVNDHYSTSKYLAPSKHRNQMIKLALKPLMNQANWIHLDEWESKQDHWIRTLEVLQHHSKKLENQKDSSKEKIRLMLLCGSDMFESFNLPNLWQDDDIETIVRDFGILIIHRDISDPWKTLNDSEKSKILLKYKHNIHIIEEKAKNSISSTFIRQAIAKNESIRYLTDDAIVEYIHKNRLYRD</sequence>
<evidence type="ECO:0000256" key="5">
    <source>
        <dbReference type="ARBA" id="ARBA00022840"/>
    </source>
</evidence>
<feature type="domain" description="Cytidyltransferase-like" evidence="8">
    <location>
        <begin position="12"/>
        <end position="202"/>
    </location>
</feature>
<dbReference type="GO" id="GO:0005524">
    <property type="term" value="F:ATP binding"/>
    <property type="evidence" value="ECO:0007669"/>
    <property type="project" value="UniProtKB-KW"/>
</dbReference>
<dbReference type="InterPro" id="IPR051182">
    <property type="entry name" value="Euk_NMN_adenylyltrnsfrase"/>
</dbReference>
<evidence type="ECO:0000256" key="6">
    <source>
        <dbReference type="ARBA" id="ARBA00023027"/>
    </source>
</evidence>
<keyword evidence="3 7" id="KW-0548">Nucleotidyltransferase</keyword>
<keyword evidence="1 7" id="KW-0662">Pyridine nucleotide biosynthesis</keyword>
<comment type="catalytic activity">
    <reaction evidence="7">
        <text>beta-nicotinamide D-ribonucleotide + ATP + H(+) = diphosphate + NAD(+)</text>
        <dbReference type="Rhea" id="RHEA:21360"/>
        <dbReference type="ChEBI" id="CHEBI:14649"/>
        <dbReference type="ChEBI" id="CHEBI:15378"/>
        <dbReference type="ChEBI" id="CHEBI:30616"/>
        <dbReference type="ChEBI" id="CHEBI:33019"/>
        <dbReference type="ChEBI" id="CHEBI:57540"/>
        <dbReference type="EC" id="2.7.7.1"/>
    </reaction>
</comment>
<dbReference type="NCBIfam" id="TIGR00482">
    <property type="entry name" value="nicotinate (nicotinamide) nucleotide adenylyltransferase"/>
    <property type="match status" value="1"/>
</dbReference>
<dbReference type="Pfam" id="PF01467">
    <property type="entry name" value="CTP_transf_like"/>
    <property type="match status" value="1"/>
</dbReference>
<accession>A0A834VB64</accession>
<dbReference type="EnsemblMetazoa" id="SSS_8835s_mrna">
    <property type="protein sequence ID" value="KAF7491067.1"/>
    <property type="gene ID" value="SSS_8835"/>
</dbReference>
<gene>
    <name evidence="9" type="ORF">SSS_8835</name>
</gene>
<dbReference type="OrthoDB" id="422187at2759"/>
<evidence type="ECO:0000256" key="7">
    <source>
        <dbReference type="RuleBase" id="RU362021"/>
    </source>
</evidence>
<evidence type="ECO:0000256" key="4">
    <source>
        <dbReference type="ARBA" id="ARBA00022741"/>
    </source>
</evidence>
<evidence type="ECO:0000256" key="3">
    <source>
        <dbReference type="ARBA" id="ARBA00022695"/>
    </source>
</evidence>
<reference evidence="9" key="2">
    <citation type="submission" date="2020-01" db="EMBL/GenBank/DDBJ databases">
        <authorList>
            <person name="Korhonen P.K.K."/>
            <person name="Guangxu M.G."/>
            <person name="Wang T.W."/>
            <person name="Stroehlein A.J.S."/>
            <person name="Young N.D."/>
            <person name="Ang C.-S.A."/>
            <person name="Fernando D.W.F."/>
            <person name="Lu H.L."/>
            <person name="Taylor S.T."/>
            <person name="Ehtesham M.E.M."/>
            <person name="Najaraj S.H.N."/>
            <person name="Harsha G.H.G."/>
            <person name="Madugundu A.M."/>
            <person name="Renuse S.R."/>
            <person name="Holt D.H."/>
            <person name="Pandey A.P."/>
            <person name="Papenfuss A.P."/>
            <person name="Gasser R.B.G."/>
            <person name="Fischer K.F."/>
        </authorList>
    </citation>
    <scope>NUCLEOTIDE SEQUENCE</scope>
    <source>
        <strain evidence="9">SSS_KF_BRIS2020</strain>
    </source>
</reference>
<comment type="similarity">
    <text evidence="7">Belongs to the eukaryotic NMN adenylyltransferase family.</text>
</comment>
<evidence type="ECO:0000313" key="9">
    <source>
        <dbReference type="EMBL" id="KAF7491067.1"/>
    </source>
</evidence>
<dbReference type="SUPFAM" id="SSF52374">
    <property type="entry name" value="Nucleotidylyl transferase"/>
    <property type="match status" value="1"/>
</dbReference>
<dbReference type="InterPro" id="IPR005248">
    <property type="entry name" value="NadD/NMNAT"/>
</dbReference>
<dbReference type="GO" id="GO:0000309">
    <property type="term" value="F:nicotinamide-nucleotide adenylyltransferase activity"/>
    <property type="evidence" value="ECO:0007669"/>
    <property type="project" value="UniProtKB-EC"/>
</dbReference>
<dbReference type="PANTHER" id="PTHR12039:SF0">
    <property type="entry name" value="NICOTINAMIDE-NUCLEOTIDE ADENYLYLTRANSFERASE"/>
    <property type="match status" value="1"/>
</dbReference>
<evidence type="ECO:0000256" key="2">
    <source>
        <dbReference type="ARBA" id="ARBA00022679"/>
    </source>
</evidence>
<evidence type="ECO:0000256" key="1">
    <source>
        <dbReference type="ARBA" id="ARBA00022642"/>
    </source>
</evidence>
<dbReference type="PANTHER" id="PTHR12039">
    <property type="entry name" value="NICOTINAMIDE MONONUCLEOTIDE ADENYLYLTRANSFERASE"/>
    <property type="match status" value="1"/>
</dbReference>
<keyword evidence="2 7" id="KW-0808">Transferase</keyword>
<protein>
    <recommendedName>
        <fullName evidence="7">Nicotinamide-nucleotide adenylyltransferase</fullName>
        <ecNumber evidence="7">2.7.7.1</ecNumber>
        <ecNumber evidence="7">2.7.7.18</ecNumber>
    </recommendedName>
</protein>
<dbReference type="EC" id="2.7.7.18" evidence="7"/>
<keyword evidence="5 7" id="KW-0067">ATP-binding</keyword>
<dbReference type="AlphaFoldDB" id="A0A834VB64"/>
<comment type="catalytic activity">
    <reaction evidence="7">
        <text>nicotinate beta-D-ribonucleotide + ATP + H(+) = deamido-NAD(+) + diphosphate</text>
        <dbReference type="Rhea" id="RHEA:22860"/>
        <dbReference type="ChEBI" id="CHEBI:15378"/>
        <dbReference type="ChEBI" id="CHEBI:30616"/>
        <dbReference type="ChEBI" id="CHEBI:33019"/>
        <dbReference type="ChEBI" id="CHEBI:57502"/>
        <dbReference type="ChEBI" id="CHEBI:58437"/>
        <dbReference type="EC" id="2.7.7.18"/>
    </reaction>
</comment>
<name>A0A834VB64_SARSC</name>
<keyword evidence="4 7" id="KW-0547">Nucleotide-binding</keyword>
<comment type="pathway">
    <text evidence="7">Cofactor biosynthesis; NAD(+) biosynthesis; NAD(+) from nicotinamide D-ribonucleotide: step 1/1.</text>
</comment>
<keyword evidence="11" id="KW-1185">Reference proteome</keyword>
<keyword evidence="6 7" id="KW-0520">NAD</keyword>
<dbReference type="UniPathway" id="UPA00253">
    <property type="reaction ID" value="UER00600"/>
</dbReference>
<dbReference type="Proteomes" id="UP000070412">
    <property type="component" value="Unassembled WGS sequence"/>
</dbReference>
<proteinExistence type="inferred from homology"/>
<dbReference type="Gene3D" id="3.40.50.620">
    <property type="entry name" value="HUPs"/>
    <property type="match status" value="1"/>
</dbReference>